<evidence type="ECO:0000313" key="14">
    <source>
        <dbReference type="Proteomes" id="UP000078113"/>
    </source>
</evidence>
<evidence type="ECO:0000256" key="11">
    <source>
        <dbReference type="SAM" id="MobiDB-lite"/>
    </source>
</evidence>
<sequence>MSAPTTTTPVDSQTETQQRPAAIFTPLLSGRLPSQDDIDTWVQQHRTVVTAGTASLVSTIASFPFDSVKSRLQVKYYPSIWACGRAVLEEEGIAGFFRGVTIPLITITFVRTSSFSIYYNTKDALHTRGYVADSSKLSNIALSGLAGGFTSGVIISCGSAPFELVKVQRQLEYLIATQKGAARNSRKAAAASGGSGSGSGTAATAGATTVQRTAGAVESSSSRPRTASAPTTDASKISTRPYSTLTRLPASHPPTTAHLFPPAPLSLASVSTPASRAFASSSLLSAASSSSSSSSSATTTTTRYVPQSGFQAAREIMTNHGGIRGFYIGFRLHFLRDTSGTAIYFGLYDTLREMVRRHTGEKAGVDGRIGGGSAGKSTNTGPPPRILGMPTPPMPVLQFLTGSTAGILSWLAVYWIDFLKTNVQQRRLADAESHLTAWQVLREGPDRGVFRRIARLYRGIGISAVRSFISHGLTWTLIEQISERIDARERLRNGDASSSSSNTQVPSLLSNETYSSQDAATPASTSRWR</sequence>
<comment type="caution">
    <text evidence="13">The sequence shown here is derived from an EMBL/GenBank/DDBJ whole genome shotgun (WGS) entry which is preliminary data.</text>
</comment>
<dbReference type="InterPro" id="IPR050567">
    <property type="entry name" value="Mitochondrial_Carrier"/>
</dbReference>
<keyword evidence="3 10" id="KW-0813">Transport</keyword>
<dbReference type="EMBL" id="LWDG02000216">
    <property type="protein sequence ID" value="KAE8267565.1"/>
    <property type="molecule type" value="Genomic_DNA"/>
</dbReference>
<evidence type="ECO:0000256" key="12">
    <source>
        <dbReference type="SAM" id="Phobius"/>
    </source>
</evidence>
<evidence type="ECO:0000256" key="5">
    <source>
        <dbReference type="ARBA" id="ARBA00022737"/>
    </source>
</evidence>
<reference evidence="13" key="2">
    <citation type="journal article" date="2019" name="IMA Fungus">
        <title>Genome sequencing and comparison of five Tilletia species to identify candidate genes for the detection of regulated species infecting wheat.</title>
        <authorList>
            <person name="Nguyen H.D.T."/>
            <person name="Sultana T."/>
            <person name="Kesanakurti P."/>
            <person name="Hambleton S."/>
        </authorList>
    </citation>
    <scope>NUCLEOTIDE SEQUENCE</scope>
    <source>
        <strain evidence="13">DAOMC 236422</strain>
    </source>
</reference>
<evidence type="ECO:0000256" key="3">
    <source>
        <dbReference type="ARBA" id="ARBA00022448"/>
    </source>
</evidence>
<evidence type="ECO:0000256" key="10">
    <source>
        <dbReference type="RuleBase" id="RU000488"/>
    </source>
</evidence>
<evidence type="ECO:0000256" key="1">
    <source>
        <dbReference type="ARBA" id="ARBA00004225"/>
    </source>
</evidence>
<reference evidence="13" key="1">
    <citation type="submission" date="2016-04" db="EMBL/GenBank/DDBJ databases">
        <authorList>
            <person name="Nguyen H.D."/>
            <person name="Samba Siva P."/>
            <person name="Cullis J."/>
            <person name="Levesque C.A."/>
            <person name="Hambleton S."/>
        </authorList>
    </citation>
    <scope>NUCLEOTIDE SEQUENCE</scope>
    <source>
        <strain evidence="13">DAOMC 236422</strain>
    </source>
</reference>
<keyword evidence="5" id="KW-0677">Repeat</keyword>
<feature type="region of interest" description="Disordered" evidence="11">
    <location>
        <begin position="363"/>
        <end position="385"/>
    </location>
</feature>
<accession>A0A8X7N8Q3</accession>
<dbReference type="Proteomes" id="UP000078113">
    <property type="component" value="Unassembled WGS sequence"/>
</dbReference>
<keyword evidence="8 9" id="KW-0472">Membrane</keyword>
<evidence type="ECO:0000313" key="13">
    <source>
        <dbReference type="EMBL" id="KAE8267565.1"/>
    </source>
</evidence>
<dbReference type="PANTHER" id="PTHR45624:SF9">
    <property type="entry name" value="CARRIER PROTEIN, PUTATIVE (AFU_ORTHOLOGUE AFUA_4G06390)-RELATED"/>
    <property type="match status" value="1"/>
</dbReference>
<evidence type="ECO:0000256" key="7">
    <source>
        <dbReference type="ARBA" id="ARBA00023128"/>
    </source>
</evidence>
<keyword evidence="6 12" id="KW-1133">Transmembrane helix</keyword>
<keyword evidence="14" id="KW-1185">Reference proteome</keyword>
<feature type="compositionally biased region" description="Low complexity" evidence="11">
    <location>
        <begin position="200"/>
        <end position="232"/>
    </location>
</feature>
<dbReference type="InterPro" id="IPR023395">
    <property type="entry name" value="MCP_dom_sf"/>
</dbReference>
<dbReference type="AlphaFoldDB" id="A0A8X7N8Q3"/>
<feature type="region of interest" description="Disordered" evidence="11">
    <location>
        <begin position="187"/>
        <end position="257"/>
    </location>
</feature>
<organism evidence="13 14">
    <name type="scientific">Tilletia walkeri</name>
    <dbReference type="NCBI Taxonomy" id="117179"/>
    <lineage>
        <taxon>Eukaryota</taxon>
        <taxon>Fungi</taxon>
        <taxon>Dikarya</taxon>
        <taxon>Basidiomycota</taxon>
        <taxon>Ustilaginomycotina</taxon>
        <taxon>Exobasidiomycetes</taxon>
        <taxon>Tilletiales</taxon>
        <taxon>Tilletiaceae</taxon>
        <taxon>Tilletia</taxon>
    </lineage>
</organism>
<dbReference type="Gene3D" id="1.50.40.10">
    <property type="entry name" value="Mitochondrial carrier domain"/>
    <property type="match status" value="2"/>
</dbReference>
<evidence type="ECO:0000256" key="4">
    <source>
        <dbReference type="ARBA" id="ARBA00022692"/>
    </source>
</evidence>
<feature type="compositionally biased region" description="Polar residues" evidence="11">
    <location>
        <begin position="233"/>
        <end position="246"/>
    </location>
</feature>
<dbReference type="GO" id="GO:0031966">
    <property type="term" value="C:mitochondrial membrane"/>
    <property type="evidence" value="ECO:0007669"/>
    <property type="project" value="UniProtKB-SubCell"/>
</dbReference>
<proteinExistence type="inferred from homology"/>
<feature type="compositionally biased region" description="Polar residues" evidence="11">
    <location>
        <begin position="495"/>
        <end position="529"/>
    </location>
</feature>
<dbReference type="PROSITE" id="PS50920">
    <property type="entry name" value="SOLCAR"/>
    <property type="match status" value="2"/>
</dbReference>
<evidence type="ECO:0000256" key="2">
    <source>
        <dbReference type="ARBA" id="ARBA00006375"/>
    </source>
</evidence>
<feature type="region of interest" description="Disordered" evidence="11">
    <location>
        <begin position="491"/>
        <end position="529"/>
    </location>
</feature>
<evidence type="ECO:0000256" key="9">
    <source>
        <dbReference type="PROSITE-ProRule" id="PRU00282"/>
    </source>
</evidence>
<comment type="similarity">
    <text evidence="2 10">Belongs to the mitochondrial carrier (TC 2.A.29) family.</text>
</comment>
<dbReference type="PANTHER" id="PTHR45624">
    <property type="entry name" value="MITOCHONDRIAL BASIC AMINO ACIDS TRANSPORTER-RELATED"/>
    <property type="match status" value="1"/>
</dbReference>
<evidence type="ECO:0000256" key="8">
    <source>
        <dbReference type="ARBA" id="ARBA00023136"/>
    </source>
</evidence>
<name>A0A8X7N8Q3_9BASI</name>
<dbReference type="InterPro" id="IPR018108">
    <property type="entry name" value="MCP_transmembrane"/>
</dbReference>
<feature type="repeat" description="Solcar" evidence="9">
    <location>
        <begin position="274"/>
        <end position="354"/>
    </location>
</feature>
<dbReference type="SUPFAM" id="SSF103506">
    <property type="entry name" value="Mitochondrial carrier"/>
    <property type="match status" value="1"/>
</dbReference>
<keyword evidence="7" id="KW-0496">Mitochondrion</keyword>
<feature type="transmembrane region" description="Helical" evidence="12">
    <location>
        <begin position="396"/>
        <end position="416"/>
    </location>
</feature>
<dbReference type="GO" id="GO:0022857">
    <property type="term" value="F:transmembrane transporter activity"/>
    <property type="evidence" value="ECO:0007669"/>
    <property type="project" value="TreeGrafter"/>
</dbReference>
<comment type="subcellular location">
    <subcellularLocation>
        <location evidence="1">Mitochondrion membrane</location>
        <topology evidence="1">Multi-pass membrane protein</topology>
    </subcellularLocation>
</comment>
<gene>
    <name evidence="13" type="ORF">A4X09_0g4774</name>
</gene>
<keyword evidence="4 9" id="KW-0812">Transmembrane</keyword>
<feature type="repeat" description="Solcar" evidence="9">
    <location>
        <begin position="42"/>
        <end position="124"/>
    </location>
</feature>
<dbReference type="Pfam" id="PF00153">
    <property type="entry name" value="Mito_carr"/>
    <property type="match status" value="3"/>
</dbReference>
<protein>
    <recommendedName>
        <fullName evidence="15">Mitochondrial carrier</fullName>
    </recommendedName>
</protein>
<evidence type="ECO:0000256" key="6">
    <source>
        <dbReference type="ARBA" id="ARBA00022989"/>
    </source>
</evidence>
<evidence type="ECO:0008006" key="15">
    <source>
        <dbReference type="Google" id="ProtNLM"/>
    </source>
</evidence>